<sequence length="341" mass="36317">MIGQVTSLTGPNYMGLENRDGAQLAVRQLNDRGGLLGRRVELRVEDDASLPTGAVDGYHRLADREVTAVVGTSFSNASLAVLPHTDDRKVVYVSTGAAHTQVDPVRPYVFMTPPTGRLVAAQLLRYFREHGLSRVAVVFDSDSVFNREAWATQATMLSEFGIEVVTVESVKVDTRDFGPTVAAIAHSGAQALMAWVTGPPATGLALAFRSAGLSIPMVAGIGAASPAFVDEVGPRADGTVIADLTEPFERSHGAPPSQFAVDGYTAVTLIAAALGAAGDDAPQAVQQAMESLICLTPEGEYHFTPTDHSGLRTHDVAVAVIRDGRFRLTPWSYAELRRHLK</sequence>
<dbReference type="Gene3D" id="3.40.50.2300">
    <property type="match status" value="2"/>
</dbReference>
<reference evidence="4 5" key="1">
    <citation type="submission" date="2018-06" db="EMBL/GenBank/DDBJ databases">
        <authorList>
            <consortium name="Pathogen Informatics"/>
            <person name="Doyle S."/>
        </authorList>
    </citation>
    <scope>NUCLEOTIDE SEQUENCE [LARGE SCALE GENOMIC DNA]</scope>
    <source>
        <strain evidence="4 5">NCTC1542</strain>
    </source>
</reference>
<evidence type="ECO:0000256" key="1">
    <source>
        <dbReference type="ARBA" id="ARBA00010062"/>
    </source>
</evidence>
<evidence type="ECO:0000313" key="4">
    <source>
        <dbReference type="EMBL" id="STZ74608.1"/>
    </source>
</evidence>
<evidence type="ECO:0000259" key="3">
    <source>
        <dbReference type="Pfam" id="PF13458"/>
    </source>
</evidence>
<evidence type="ECO:0000256" key="2">
    <source>
        <dbReference type="ARBA" id="ARBA00022729"/>
    </source>
</evidence>
<organism evidence="4 5">
    <name type="scientific">Mycolicibacterium fortuitum</name>
    <name type="common">Mycobacterium fortuitum</name>
    <dbReference type="NCBI Taxonomy" id="1766"/>
    <lineage>
        <taxon>Bacteria</taxon>
        <taxon>Bacillati</taxon>
        <taxon>Actinomycetota</taxon>
        <taxon>Actinomycetes</taxon>
        <taxon>Mycobacteriales</taxon>
        <taxon>Mycobacteriaceae</taxon>
        <taxon>Mycolicibacterium</taxon>
    </lineage>
</organism>
<name>A0A378UB75_MYCFO</name>
<dbReference type="InterPro" id="IPR051010">
    <property type="entry name" value="BCAA_transport"/>
</dbReference>
<protein>
    <submittedName>
        <fullName evidence="4">Extracellular ligand-binding receptor</fullName>
    </submittedName>
</protein>
<keyword evidence="4" id="KW-0675">Receptor</keyword>
<comment type="similarity">
    <text evidence="1">Belongs to the leucine-binding protein family.</text>
</comment>
<dbReference type="Proteomes" id="UP000255389">
    <property type="component" value="Unassembled WGS sequence"/>
</dbReference>
<accession>A0A378UB75</accession>
<dbReference type="InterPro" id="IPR028082">
    <property type="entry name" value="Peripla_BP_I"/>
</dbReference>
<keyword evidence="2" id="KW-0732">Signal</keyword>
<dbReference type="SUPFAM" id="SSF53822">
    <property type="entry name" value="Periplasmic binding protein-like I"/>
    <property type="match status" value="1"/>
</dbReference>
<dbReference type="Pfam" id="PF13458">
    <property type="entry name" value="Peripla_BP_6"/>
    <property type="match status" value="1"/>
</dbReference>
<dbReference type="EMBL" id="UGQY01000001">
    <property type="protein sequence ID" value="STZ74608.1"/>
    <property type="molecule type" value="Genomic_DNA"/>
</dbReference>
<proteinExistence type="inferred from homology"/>
<feature type="domain" description="Leucine-binding protein" evidence="3">
    <location>
        <begin position="2"/>
        <end position="324"/>
    </location>
</feature>
<gene>
    <name evidence="4" type="primary">braC_2</name>
    <name evidence="4" type="ORF">NCTC1542_02165</name>
</gene>
<dbReference type="PANTHER" id="PTHR30483">
    <property type="entry name" value="LEUCINE-SPECIFIC-BINDING PROTEIN"/>
    <property type="match status" value="1"/>
</dbReference>
<dbReference type="InterPro" id="IPR028081">
    <property type="entry name" value="Leu-bd"/>
</dbReference>
<evidence type="ECO:0000313" key="5">
    <source>
        <dbReference type="Proteomes" id="UP000255389"/>
    </source>
</evidence>
<dbReference type="PANTHER" id="PTHR30483:SF6">
    <property type="entry name" value="PERIPLASMIC BINDING PROTEIN OF ABC TRANSPORTER FOR NATURAL AMINO ACIDS"/>
    <property type="match status" value="1"/>
</dbReference>
<dbReference type="AlphaFoldDB" id="A0A378UB75"/>